<comment type="caution">
    <text evidence="1">The sequence shown here is derived from an EMBL/GenBank/DDBJ whole genome shotgun (WGS) entry which is preliminary data.</text>
</comment>
<proteinExistence type="predicted"/>
<protein>
    <submittedName>
        <fullName evidence="1">Uncharacterized protein</fullName>
    </submittedName>
</protein>
<accession>A0AAV6YHI4</accession>
<evidence type="ECO:0000313" key="1">
    <source>
        <dbReference type="EMBL" id="KAG8536476.1"/>
    </source>
</evidence>
<dbReference type="AlphaFoldDB" id="A0AAV6YHI4"/>
<sequence>MEALKRLLHRGPQIVPSPTEDMELCEIVVSEDGSFYMKPSEEAKIQVNGCNVNGRIPLFHEDQIQLEEERIWFVLNLPDRRRTSSHSCPQTIFKNSCGHLNFSNQDSHIILLSSQAGLEEDLTEKLSKASSHYNIHGSTSKLGLCPSGQVTYRPQMTSPRCNSERKVGVFFWDAATDITWVVDHLMSKTPSSVSCLALFQASDQLWKSVASRCSVIIFCLSMKSKKSLYDMEVYLEHCLQSHGPEKITVVITDLEDTMSEKGMRAQWRQSQLSGCDLLLFTEKDMNLLLRQRVMAERRNMEAKLNQIKCILLQQLSGKTHS</sequence>
<keyword evidence="2" id="KW-1185">Reference proteome</keyword>
<evidence type="ECO:0000313" key="2">
    <source>
        <dbReference type="Proteomes" id="UP000824782"/>
    </source>
</evidence>
<name>A0AAV6YHI4_ENGPU</name>
<dbReference type="Gene3D" id="2.60.200.20">
    <property type="match status" value="1"/>
</dbReference>
<dbReference type="EMBL" id="WNYA01042906">
    <property type="protein sequence ID" value="KAG8536476.1"/>
    <property type="molecule type" value="Genomic_DNA"/>
</dbReference>
<organism evidence="1 2">
    <name type="scientific">Engystomops pustulosus</name>
    <name type="common">Tungara frog</name>
    <name type="synonym">Physalaemus pustulosus</name>
    <dbReference type="NCBI Taxonomy" id="76066"/>
    <lineage>
        <taxon>Eukaryota</taxon>
        <taxon>Metazoa</taxon>
        <taxon>Chordata</taxon>
        <taxon>Craniata</taxon>
        <taxon>Vertebrata</taxon>
        <taxon>Euteleostomi</taxon>
        <taxon>Amphibia</taxon>
        <taxon>Batrachia</taxon>
        <taxon>Anura</taxon>
        <taxon>Neobatrachia</taxon>
        <taxon>Hyloidea</taxon>
        <taxon>Leptodactylidae</taxon>
        <taxon>Leiuperinae</taxon>
        <taxon>Engystomops</taxon>
    </lineage>
</organism>
<reference evidence="1" key="1">
    <citation type="thesis" date="2020" institute="ProQuest LLC" country="789 East Eisenhower Parkway, Ann Arbor, MI, USA">
        <title>Comparative Genomics and Chromosome Evolution.</title>
        <authorList>
            <person name="Mudd A.B."/>
        </authorList>
    </citation>
    <scope>NUCLEOTIDE SEQUENCE</scope>
    <source>
        <strain evidence="1">237g6f4</strain>
        <tissue evidence="1">Blood</tissue>
    </source>
</reference>
<gene>
    <name evidence="1" type="ORF">GDO81_026278</name>
</gene>
<dbReference type="Proteomes" id="UP000824782">
    <property type="component" value="Unassembled WGS sequence"/>
</dbReference>